<comment type="caution">
    <text evidence="2">The sequence shown here is derived from an EMBL/GenBank/DDBJ whole genome shotgun (WGS) entry which is preliminary data.</text>
</comment>
<feature type="region of interest" description="Disordered" evidence="1">
    <location>
        <begin position="1"/>
        <end position="40"/>
    </location>
</feature>
<protein>
    <submittedName>
        <fullName evidence="2">Uncharacterized protein</fullName>
    </submittedName>
</protein>
<proteinExistence type="predicted"/>
<feature type="compositionally biased region" description="Basic and acidic residues" evidence="1">
    <location>
        <begin position="31"/>
        <end position="40"/>
    </location>
</feature>
<dbReference type="EMBL" id="JBHUIP010000006">
    <property type="protein sequence ID" value="MFD2262946.1"/>
    <property type="molecule type" value="Genomic_DNA"/>
</dbReference>
<name>A0ABW5DR33_9PROT</name>
<evidence type="ECO:0000313" key="2">
    <source>
        <dbReference type="EMBL" id="MFD2262946.1"/>
    </source>
</evidence>
<keyword evidence="3" id="KW-1185">Reference proteome</keyword>
<gene>
    <name evidence="2" type="ORF">ACFSM5_08615</name>
</gene>
<accession>A0ABW5DR33</accession>
<evidence type="ECO:0000313" key="3">
    <source>
        <dbReference type="Proteomes" id="UP001597295"/>
    </source>
</evidence>
<organism evidence="2 3">
    <name type="scientific">Lacibacterium aquatile</name>
    <dbReference type="NCBI Taxonomy" id="1168082"/>
    <lineage>
        <taxon>Bacteria</taxon>
        <taxon>Pseudomonadati</taxon>
        <taxon>Pseudomonadota</taxon>
        <taxon>Alphaproteobacteria</taxon>
        <taxon>Rhodospirillales</taxon>
        <taxon>Rhodospirillaceae</taxon>
    </lineage>
</organism>
<reference evidence="3" key="1">
    <citation type="journal article" date="2019" name="Int. J. Syst. Evol. Microbiol.">
        <title>The Global Catalogue of Microorganisms (GCM) 10K type strain sequencing project: providing services to taxonomists for standard genome sequencing and annotation.</title>
        <authorList>
            <consortium name="The Broad Institute Genomics Platform"/>
            <consortium name="The Broad Institute Genome Sequencing Center for Infectious Disease"/>
            <person name="Wu L."/>
            <person name="Ma J."/>
        </authorList>
    </citation>
    <scope>NUCLEOTIDE SEQUENCE [LARGE SCALE GENOMIC DNA]</scope>
    <source>
        <strain evidence="3">CGMCC 1.19062</strain>
    </source>
</reference>
<dbReference type="RefSeq" id="WP_379875915.1">
    <property type="nucleotide sequence ID" value="NZ_JBHUIP010000006.1"/>
</dbReference>
<evidence type="ECO:0000256" key="1">
    <source>
        <dbReference type="SAM" id="MobiDB-lite"/>
    </source>
</evidence>
<sequence length="40" mass="4611">MSRHSPAMATLNPSYRRDGRPFQKGGAAAHHQQDHHFRQQ</sequence>
<dbReference type="Proteomes" id="UP001597295">
    <property type="component" value="Unassembled WGS sequence"/>
</dbReference>